<comment type="caution">
    <text evidence="3">The sequence shown here is derived from an EMBL/GenBank/DDBJ whole genome shotgun (WGS) entry which is preliminary data.</text>
</comment>
<evidence type="ECO:0000259" key="2">
    <source>
        <dbReference type="PROSITE" id="PS50994"/>
    </source>
</evidence>
<gene>
    <name evidence="3" type="ORF">HNQ80_005230</name>
</gene>
<dbReference type="EMBL" id="JACHEN010000072">
    <property type="protein sequence ID" value="MBB6219050.1"/>
    <property type="molecule type" value="Genomic_DNA"/>
</dbReference>
<organism evidence="3 4">
    <name type="scientific">Anaerosolibacter carboniphilus</name>
    <dbReference type="NCBI Taxonomy" id="1417629"/>
    <lineage>
        <taxon>Bacteria</taxon>
        <taxon>Bacillati</taxon>
        <taxon>Bacillota</taxon>
        <taxon>Clostridia</taxon>
        <taxon>Peptostreptococcales</taxon>
        <taxon>Thermotaleaceae</taxon>
        <taxon>Anaerosolibacter</taxon>
    </lineage>
</organism>
<dbReference type="InterPro" id="IPR012337">
    <property type="entry name" value="RNaseH-like_sf"/>
</dbReference>
<keyword evidence="4" id="KW-1185">Reference proteome</keyword>
<dbReference type="GO" id="GO:0006310">
    <property type="term" value="P:DNA recombination"/>
    <property type="evidence" value="ECO:0007669"/>
    <property type="project" value="UniProtKB-KW"/>
</dbReference>
<proteinExistence type="predicted"/>
<accession>A0A841L4G1</accession>
<sequence length="436" mass="50371">MSKKIKGNQKHLTLSQRIVIEKGLNDQIPFAEIARKIQKDPSTISKEVRKHHEYATRKPTAPAIPCSNRSDCRIRYLCSENCAMFCKICQKPKFRCLDICPDYKPTQCTKLNKPPYVCNGCSKKPSCLLQKVFYSAKYADDTYRDTLISSREGINQSVVDIAMLDALVSPLLLKGQSIAHIYSTHAAEIPCCRKTLYNYIDKSVFSARNIDLRRRVRYKPRRKSTHVSLLVREFRVGRTYDDFQKLIKEHPNTAVVEMDTVEGAKGGKVFLTMLFRNCSLMLIFLMEEKTQDCVKKVFDHLTQSLGTKVFQALFPVILTDNGVEFQDRLRLECDENGEIRTQIYYCNPHSSWQKGMIEKNHQYIRHVVPKGKSFDKYTQKEINRLMNHINSEARDSLNGCTPYKLSLLLLNNQLHSVLHLQEIPPDDVMLRPELLK</sequence>
<dbReference type="InterPro" id="IPR001584">
    <property type="entry name" value="Integrase_cat-core"/>
</dbReference>
<dbReference type="SUPFAM" id="SSF53098">
    <property type="entry name" value="Ribonuclease H-like"/>
    <property type="match status" value="1"/>
</dbReference>
<dbReference type="Proteomes" id="UP000579281">
    <property type="component" value="Unassembled WGS sequence"/>
</dbReference>
<dbReference type="Pfam" id="PF13936">
    <property type="entry name" value="HTH_38"/>
    <property type="match status" value="1"/>
</dbReference>
<reference evidence="3 4" key="1">
    <citation type="submission" date="2020-08" db="EMBL/GenBank/DDBJ databases">
        <title>Genomic Encyclopedia of Type Strains, Phase IV (KMG-IV): sequencing the most valuable type-strain genomes for metagenomic binning, comparative biology and taxonomic classification.</title>
        <authorList>
            <person name="Goeker M."/>
        </authorList>
    </citation>
    <scope>NUCLEOTIDE SEQUENCE [LARGE SCALE GENOMIC DNA]</scope>
    <source>
        <strain evidence="3 4">DSM 103526</strain>
    </source>
</reference>
<evidence type="ECO:0000313" key="4">
    <source>
        <dbReference type="Proteomes" id="UP000579281"/>
    </source>
</evidence>
<dbReference type="Gene3D" id="3.30.420.10">
    <property type="entry name" value="Ribonuclease H-like superfamily/Ribonuclease H"/>
    <property type="match status" value="1"/>
</dbReference>
<dbReference type="InterPro" id="IPR051917">
    <property type="entry name" value="Transposase-Integrase"/>
</dbReference>
<protein>
    <submittedName>
        <fullName evidence="3">IS30 family transposase</fullName>
    </submittedName>
</protein>
<dbReference type="GO" id="GO:0004803">
    <property type="term" value="F:transposase activity"/>
    <property type="evidence" value="ECO:0007669"/>
    <property type="project" value="TreeGrafter"/>
</dbReference>
<dbReference type="PANTHER" id="PTHR10948">
    <property type="entry name" value="TRANSPOSASE"/>
    <property type="match status" value="1"/>
</dbReference>
<evidence type="ECO:0000313" key="3">
    <source>
        <dbReference type="EMBL" id="MBB6219050.1"/>
    </source>
</evidence>
<dbReference type="NCBIfam" id="NF033563">
    <property type="entry name" value="transpos_IS30"/>
    <property type="match status" value="1"/>
</dbReference>
<dbReference type="InterPro" id="IPR025246">
    <property type="entry name" value="IS30-like_HTH"/>
</dbReference>
<dbReference type="GO" id="GO:0015074">
    <property type="term" value="P:DNA integration"/>
    <property type="evidence" value="ECO:0007669"/>
    <property type="project" value="InterPro"/>
</dbReference>
<dbReference type="GO" id="GO:0003676">
    <property type="term" value="F:nucleic acid binding"/>
    <property type="evidence" value="ECO:0007669"/>
    <property type="project" value="InterPro"/>
</dbReference>
<dbReference type="InterPro" id="IPR053392">
    <property type="entry name" value="Transposase_IS30-like"/>
</dbReference>
<dbReference type="AlphaFoldDB" id="A0A841L4G1"/>
<evidence type="ECO:0000256" key="1">
    <source>
        <dbReference type="ARBA" id="ARBA00023172"/>
    </source>
</evidence>
<dbReference type="RefSeq" id="WP_184314085.1">
    <property type="nucleotide sequence ID" value="NZ_JACHEN010000072.1"/>
</dbReference>
<dbReference type="GO" id="GO:0032196">
    <property type="term" value="P:transposition"/>
    <property type="evidence" value="ECO:0007669"/>
    <property type="project" value="TreeGrafter"/>
</dbReference>
<name>A0A841L4G1_9FIRM</name>
<dbReference type="PANTHER" id="PTHR10948:SF23">
    <property type="entry name" value="TRANSPOSASE INSI FOR INSERTION SEQUENCE ELEMENT IS30A-RELATED"/>
    <property type="match status" value="1"/>
</dbReference>
<dbReference type="PROSITE" id="PS50994">
    <property type="entry name" value="INTEGRASE"/>
    <property type="match status" value="1"/>
</dbReference>
<keyword evidence="1" id="KW-0233">DNA recombination</keyword>
<feature type="domain" description="Integrase catalytic" evidence="2">
    <location>
        <begin position="247"/>
        <end position="410"/>
    </location>
</feature>
<dbReference type="InterPro" id="IPR036397">
    <property type="entry name" value="RNaseH_sf"/>
</dbReference>
<dbReference type="GO" id="GO:0005829">
    <property type="term" value="C:cytosol"/>
    <property type="evidence" value="ECO:0007669"/>
    <property type="project" value="TreeGrafter"/>
</dbReference>